<accession>A0A2T4C9W9</accession>
<evidence type="ECO:0000256" key="7">
    <source>
        <dbReference type="SAM" id="MobiDB-lite"/>
    </source>
</evidence>
<dbReference type="STRING" id="983965.A0A2T4C9W9"/>
<keyword evidence="6" id="KW-0472">Membrane</keyword>
<evidence type="ECO:0000313" key="9">
    <source>
        <dbReference type="Proteomes" id="UP000240760"/>
    </source>
</evidence>
<feature type="compositionally biased region" description="Basic and acidic residues" evidence="7">
    <location>
        <begin position="46"/>
        <end position="56"/>
    </location>
</feature>
<reference evidence="8 9" key="1">
    <citation type="submission" date="2016-07" db="EMBL/GenBank/DDBJ databases">
        <title>Multiple horizontal gene transfer events from other fungi enriched the ability of initially mycotrophic Trichoderma (Ascomycota) to feed on dead plant biomass.</title>
        <authorList>
            <consortium name="DOE Joint Genome Institute"/>
            <person name="Aerts A."/>
            <person name="Atanasova L."/>
            <person name="Chenthamara K."/>
            <person name="Zhang J."/>
            <person name="Grujic M."/>
            <person name="Henrissat B."/>
            <person name="Kuo A."/>
            <person name="Salamov A."/>
            <person name="Lipzen A."/>
            <person name="Labutti K."/>
            <person name="Barry K."/>
            <person name="Miao Y."/>
            <person name="Rahimi M.J."/>
            <person name="Shen Q."/>
            <person name="Grigoriev I.V."/>
            <person name="Kubicek C.P."/>
            <person name="Druzhinina I.S."/>
        </authorList>
    </citation>
    <scope>NUCLEOTIDE SEQUENCE [LARGE SCALE GENOMIC DNA]</scope>
    <source>
        <strain evidence="8 9">ATCC 18648</strain>
    </source>
</reference>
<dbReference type="EMBL" id="KZ679129">
    <property type="protein sequence ID" value="PTB78334.1"/>
    <property type="molecule type" value="Genomic_DNA"/>
</dbReference>
<dbReference type="InterPro" id="IPR052374">
    <property type="entry name" value="SERAC1"/>
</dbReference>
<evidence type="ECO:0000256" key="3">
    <source>
        <dbReference type="ARBA" id="ARBA00004370"/>
    </source>
</evidence>
<organism evidence="8 9">
    <name type="scientific">Trichoderma longibrachiatum ATCC 18648</name>
    <dbReference type="NCBI Taxonomy" id="983965"/>
    <lineage>
        <taxon>Eukaryota</taxon>
        <taxon>Fungi</taxon>
        <taxon>Dikarya</taxon>
        <taxon>Ascomycota</taxon>
        <taxon>Pezizomycotina</taxon>
        <taxon>Sordariomycetes</taxon>
        <taxon>Hypocreomycetidae</taxon>
        <taxon>Hypocreales</taxon>
        <taxon>Hypocreaceae</taxon>
        <taxon>Trichoderma</taxon>
    </lineage>
</organism>
<evidence type="ECO:0000256" key="4">
    <source>
        <dbReference type="ARBA" id="ARBA00022824"/>
    </source>
</evidence>
<keyword evidence="5" id="KW-0496">Mitochondrion</keyword>
<evidence type="ECO:0000256" key="1">
    <source>
        <dbReference type="ARBA" id="ARBA00004173"/>
    </source>
</evidence>
<dbReference type="PANTHER" id="PTHR48182">
    <property type="entry name" value="PROTEIN SERAC1"/>
    <property type="match status" value="1"/>
</dbReference>
<keyword evidence="4" id="KW-0256">Endoplasmic reticulum</keyword>
<evidence type="ECO:0000256" key="6">
    <source>
        <dbReference type="ARBA" id="ARBA00023136"/>
    </source>
</evidence>
<feature type="region of interest" description="Disordered" evidence="7">
    <location>
        <begin position="1"/>
        <end position="92"/>
    </location>
</feature>
<feature type="compositionally biased region" description="Low complexity" evidence="7">
    <location>
        <begin position="1"/>
        <end position="30"/>
    </location>
</feature>
<proteinExistence type="predicted"/>
<evidence type="ECO:0000256" key="2">
    <source>
        <dbReference type="ARBA" id="ARBA00004240"/>
    </source>
</evidence>
<dbReference type="GO" id="GO:0016020">
    <property type="term" value="C:membrane"/>
    <property type="evidence" value="ECO:0007669"/>
    <property type="project" value="UniProtKB-SubCell"/>
</dbReference>
<evidence type="ECO:0008006" key="10">
    <source>
        <dbReference type="Google" id="ProtNLM"/>
    </source>
</evidence>
<keyword evidence="9" id="KW-1185">Reference proteome</keyword>
<dbReference type="GO" id="GO:0005739">
    <property type="term" value="C:mitochondrion"/>
    <property type="evidence" value="ECO:0007669"/>
    <property type="project" value="UniProtKB-SubCell"/>
</dbReference>
<dbReference type="GO" id="GO:0005783">
    <property type="term" value="C:endoplasmic reticulum"/>
    <property type="evidence" value="ECO:0007669"/>
    <property type="project" value="UniProtKB-SubCell"/>
</dbReference>
<name>A0A2T4C9W9_TRILO</name>
<evidence type="ECO:0000256" key="5">
    <source>
        <dbReference type="ARBA" id="ARBA00023128"/>
    </source>
</evidence>
<protein>
    <recommendedName>
        <fullName evidence="10">DUF676 domain-containing protein</fullName>
    </recommendedName>
</protein>
<feature type="compositionally biased region" description="Polar residues" evidence="7">
    <location>
        <begin position="80"/>
        <end position="92"/>
    </location>
</feature>
<comment type="subcellular location">
    <subcellularLocation>
        <location evidence="2">Endoplasmic reticulum</location>
    </subcellularLocation>
    <subcellularLocation>
        <location evidence="3">Membrane</location>
    </subcellularLocation>
    <subcellularLocation>
        <location evidence="1">Mitochondrion</location>
    </subcellularLocation>
</comment>
<gene>
    <name evidence="8" type="ORF">M440DRAFT_1328756</name>
</gene>
<dbReference type="AlphaFoldDB" id="A0A2T4C9W9"/>
<evidence type="ECO:0000313" key="8">
    <source>
        <dbReference type="EMBL" id="PTB78334.1"/>
    </source>
</evidence>
<dbReference type="Proteomes" id="UP000240760">
    <property type="component" value="Unassembled WGS sequence"/>
</dbReference>
<sequence>MSDSESSSSSSGSDSSRAASPEPAAAPEVEQGLTTELTTADEGQPTEERPSSKAETDENGTGKNTPEEETDPDAEPLHVSWTSPTEHNSDTSAADFVVVHGVYGEWEEESQAGPGSGSSEWATSCAQIVDGSRVLRFEYEPLQLFCGRRSRQAVRKCALRLLRALAARRRHEEKRRLIIFVAHDIGGLIVKDALVAANLDTSSWLDIAEMSRIMVFHGSPHRSVDHFDMEDRLSRFLFANYDAGTATVRPPASAISGFAAAAMEINGLFAESKVLLRTRAVNIYYTDERASLRWHRGSKLTVSKAFDSYSATIGIPMEKRIPEHDDATVSDCVRDLVEGEFSLQRSLKTQQRSYS</sequence>
<dbReference type="PANTHER" id="PTHR48182:SF2">
    <property type="entry name" value="PROTEIN SERAC1"/>
    <property type="match status" value="1"/>
</dbReference>
<dbReference type="OrthoDB" id="341259at2759"/>